<gene>
    <name evidence="1" type="ORF">NVIE_016940</name>
</gene>
<protein>
    <submittedName>
        <fullName evidence="1">Uncharacterized protein</fullName>
    </submittedName>
</protein>
<dbReference type="Proteomes" id="UP000027093">
    <property type="component" value="Chromosome"/>
</dbReference>
<sequence length="206" mass="22603">MERRKIVLVAVILSAVIGGAVILANTGRLSQAANDDACMLKTLDSVVTDFPVKQPDTSSMPAGFQLEGVDYAGRTVIMFYADHSLCPLTESYGGLIDKGAIVISVNKSDEIKDSIQFQNQELEYYANNTETLAKVEPITVNGNKGIGWEPFNGTDTVRIDGNIVKQEPIKMPGWVRFYDDQDGTIYGIRGHQPLQVLVKIAESLHR</sequence>
<evidence type="ECO:0000313" key="1">
    <source>
        <dbReference type="EMBL" id="AIC15949.1"/>
    </source>
</evidence>
<proteinExistence type="predicted"/>
<reference evidence="1 2" key="1">
    <citation type="journal article" date="2014" name="Int. J. Syst. Evol. Microbiol.">
        <title>Nitrososphaera viennensis gen. nov., sp. nov., an aerobic and mesophilic, ammonia-oxidizing archaeon from soil and a member of the archaeal phylum Thaumarchaeota.</title>
        <authorList>
            <person name="Stieglmeier M."/>
            <person name="Klingl A."/>
            <person name="Alves R.J."/>
            <person name="Rittmann S.K."/>
            <person name="Melcher M."/>
            <person name="Leisch N."/>
            <person name="Schleper C."/>
        </authorList>
    </citation>
    <scope>NUCLEOTIDE SEQUENCE [LARGE SCALE GENOMIC DNA]</scope>
    <source>
        <strain evidence="1">EN76</strain>
    </source>
</reference>
<name>A0A060HH95_9ARCH</name>
<accession>A0A060HH95</accession>
<dbReference type="STRING" id="926571.NVIE_016940"/>
<organism evidence="1 2">
    <name type="scientific">Nitrososphaera viennensis EN76</name>
    <dbReference type="NCBI Taxonomy" id="926571"/>
    <lineage>
        <taxon>Archaea</taxon>
        <taxon>Nitrososphaerota</taxon>
        <taxon>Nitrososphaeria</taxon>
        <taxon>Nitrososphaerales</taxon>
        <taxon>Nitrososphaeraceae</taxon>
        <taxon>Nitrososphaera</taxon>
    </lineage>
</organism>
<dbReference type="HOGENOM" id="CLU_1280733_0_0_2"/>
<evidence type="ECO:0000313" key="2">
    <source>
        <dbReference type="Proteomes" id="UP000027093"/>
    </source>
</evidence>
<dbReference type="AlphaFoldDB" id="A0A060HH95"/>
<dbReference type="KEGG" id="nvn:NVIE_016940"/>
<keyword evidence="2" id="KW-1185">Reference proteome</keyword>
<dbReference type="EMBL" id="CP007536">
    <property type="protein sequence ID" value="AIC15949.1"/>
    <property type="molecule type" value="Genomic_DNA"/>
</dbReference>